<accession>X1IGY4</accession>
<organism evidence="1">
    <name type="scientific">marine sediment metagenome</name>
    <dbReference type="NCBI Taxonomy" id="412755"/>
    <lineage>
        <taxon>unclassified sequences</taxon>
        <taxon>metagenomes</taxon>
        <taxon>ecological metagenomes</taxon>
    </lineage>
</organism>
<sequence length="55" mass="5669">PEMQEAFGTGRIIPVGPEGDRAVATVLAPVRDSLGEVVAVIELTAPLEGQAPAWS</sequence>
<proteinExistence type="predicted"/>
<evidence type="ECO:0000313" key="1">
    <source>
        <dbReference type="EMBL" id="GAH65399.1"/>
    </source>
</evidence>
<comment type="caution">
    <text evidence="1">The sequence shown here is derived from an EMBL/GenBank/DDBJ whole genome shotgun (WGS) entry which is preliminary data.</text>
</comment>
<dbReference type="AlphaFoldDB" id="X1IGY4"/>
<name>X1IGY4_9ZZZZ</name>
<feature type="non-terminal residue" evidence="1">
    <location>
        <position position="1"/>
    </location>
</feature>
<protein>
    <submittedName>
        <fullName evidence="1">Uncharacterized protein</fullName>
    </submittedName>
</protein>
<reference evidence="1" key="1">
    <citation type="journal article" date="2014" name="Front. Microbiol.">
        <title>High frequency of phylogenetically diverse reductive dehalogenase-homologous genes in deep subseafloor sedimentary metagenomes.</title>
        <authorList>
            <person name="Kawai M."/>
            <person name="Futagami T."/>
            <person name="Toyoda A."/>
            <person name="Takaki Y."/>
            <person name="Nishi S."/>
            <person name="Hori S."/>
            <person name="Arai W."/>
            <person name="Tsubouchi T."/>
            <person name="Morono Y."/>
            <person name="Uchiyama I."/>
            <person name="Ito T."/>
            <person name="Fujiyama A."/>
            <person name="Inagaki F."/>
            <person name="Takami H."/>
        </authorList>
    </citation>
    <scope>NUCLEOTIDE SEQUENCE</scope>
    <source>
        <strain evidence="1">Expedition CK06-06</strain>
    </source>
</reference>
<dbReference type="EMBL" id="BARU01027987">
    <property type="protein sequence ID" value="GAH65399.1"/>
    <property type="molecule type" value="Genomic_DNA"/>
</dbReference>
<gene>
    <name evidence="1" type="ORF">S03H2_44731</name>
</gene>